<dbReference type="EC" id="3.4.24.-" evidence="11"/>
<dbReference type="PANTHER" id="PTHR42837:SF2">
    <property type="entry name" value="MEMBRANE METALLOPROTEASE ARASP2, CHLOROPLASTIC-RELATED"/>
    <property type="match status" value="1"/>
</dbReference>
<dbReference type="AlphaFoldDB" id="A0A2M7U9R3"/>
<dbReference type="Gene3D" id="3.10.350.10">
    <property type="entry name" value="LysM domain"/>
    <property type="match status" value="1"/>
</dbReference>
<feature type="transmembrane region" description="Helical" evidence="11">
    <location>
        <begin position="94"/>
        <end position="115"/>
    </location>
</feature>
<accession>A0A2M7U9R3</accession>
<evidence type="ECO:0000256" key="4">
    <source>
        <dbReference type="ARBA" id="ARBA00022670"/>
    </source>
</evidence>
<evidence type="ECO:0000313" key="13">
    <source>
        <dbReference type="EMBL" id="PIZ67967.1"/>
    </source>
</evidence>
<keyword evidence="5 11" id="KW-0812">Transmembrane</keyword>
<dbReference type="InterPro" id="IPR004387">
    <property type="entry name" value="Pept_M50_Zn"/>
</dbReference>
<dbReference type="GO" id="GO:0016020">
    <property type="term" value="C:membrane"/>
    <property type="evidence" value="ECO:0007669"/>
    <property type="project" value="UniProtKB-SubCell"/>
</dbReference>
<keyword evidence="4 13" id="KW-0645">Protease</keyword>
<evidence type="ECO:0000256" key="6">
    <source>
        <dbReference type="ARBA" id="ARBA00022801"/>
    </source>
</evidence>
<evidence type="ECO:0000256" key="7">
    <source>
        <dbReference type="ARBA" id="ARBA00022833"/>
    </source>
</evidence>
<dbReference type="InterPro" id="IPR036779">
    <property type="entry name" value="LysM_dom_sf"/>
</dbReference>
<feature type="domain" description="LysM" evidence="12">
    <location>
        <begin position="163"/>
        <end position="210"/>
    </location>
</feature>
<proteinExistence type="inferred from homology"/>
<comment type="subcellular location">
    <subcellularLocation>
        <location evidence="2">Membrane</location>
        <topology evidence="2">Multi-pass membrane protein</topology>
    </subcellularLocation>
</comment>
<keyword evidence="11" id="KW-0479">Metal-binding</keyword>
<sequence>MIILIFILTLALLVLVHEFGHFLAAKKNGVRVEEFGFGLPPRIFGIKKGETLYSINLLPFGGFVKLYGEEYHEIKSKSLSNRAFINKKPWVKSLIVIGGVIGNFLLGWILISYLFTQGVPVPTNKIIIDKINVNSPAAKVNLKPGDQILKIITGLSQNQSEPIKHQVKKGEYLWMIASHYLNSGYKTYDIARFNNIKNPSLIFEFQIIKIPQVKNQKNYSLSKKEFILKNSEEMIEITKKYSGQEITLEIERNGQKNEVSVNPRKNPPKGEGPIGVVVTSYVEKKFPWYQAPFYGLIEASRISYKIAVEIIKVLIQLVTFQKPQVEVAGPVGIVRYAETAIKFGKNAYLELIALLSFNLAIINILPFPALDGGRLMFILYEGVTKKKPNKNIEKYVNLIGMLILLSLALIITINDIIKIYK</sequence>
<gene>
    <name evidence="13" type="primary">rseP</name>
    <name evidence="13" type="ORF">COY13_02130</name>
</gene>
<organism evidence="13 14">
    <name type="scientific">Candidatus Roizmanbacteria bacterium CG_4_10_14_0_2_um_filter_36_35</name>
    <dbReference type="NCBI Taxonomy" id="1974822"/>
    <lineage>
        <taxon>Bacteria</taxon>
        <taxon>Candidatus Roizmaniibacteriota</taxon>
    </lineage>
</organism>
<evidence type="ECO:0000256" key="2">
    <source>
        <dbReference type="ARBA" id="ARBA00004141"/>
    </source>
</evidence>
<feature type="transmembrane region" description="Helical" evidence="11">
    <location>
        <begin position="351"/>
        <end position="370"/>
    </location>
</feature>
<evidence type="ECO:0000256" key="9">
    <source>
        <dbReference type="ARBA" id="ARBA00023049"/>
    </source>
</evidence>
<dbReference type="InterPro" id="IPR018392">
    <property type="entry name" value="LysM"/>
</dbReference>
<dbReference type="CDD" id="cd06163">
    <property type="entry name" value="S2P-M50_PDZ_RseP-like"/>
    <property type="match status" value="1"/>
</dbReference>
<dbReference type="InterPro" id="IPR036034">
    <property type="entry name" value="PDZ_sf"/>
</dbReference>
<protein>
    <recommendedName>
        <fullName evidence="11">Zinc metalloprotease</fullName>
        <ecNumber evidence="11">3.4.24.-</ecNumber>
    </recommendedName>
</protein>
<dbReference type="SMART" id="SM00257">
    <property type="entry name" value="LysM"/>
    <property type="match status" value="1"/>
</dbReference>
<dbReference type="PANTHER" id="PTHR42837">
    <property type="entry name" value="REGULATOR OF SIGMA-E PROTEASE RSEP"/>
    <property type="match status" value="1"/>
</dbReference>
<comment type="similarity">
    <text evidence="3 11">Belongs to the peptidase M50B family.</text>
</comment>
<evidence type="ECO:0000256" key="1">
    <source>
        <dbReference type="ARBA" id="ARBA00001947"/>
    </source>
</evidence>
<feature type="transmembrane region" description="Helical" evidence="11">
    <location>
        <begin position="395"/>
        <end position="417"/>
    </location>
</feature>
<dbReference type="Pfam" id="PF02163">
    <property type="entry name" value="Peptidase_M50"/>
    <property type="match status" value="1"/>
</dbReference>
<name>A0A2M7U9R3_9BACT</name>
<dbReference type="GO" id="GO:0004222">
    <property type="term" value="F:metalloendopeptidase activity"/>
    <property type="evidence" value="ECO:0007669"/>
    <property type="project" value="InterPro"/>
</dbReference>
<evidence type="ECO:0000256" key="8">
    <source>
        <dbReference type="ARBA" id="ARBA00022989"/>
    </source>
</evidence>
<keyword evidence="9 11" id="KW-0482">Metalloprotease</keyword>
<keyword evidence="6 11" id="KW-0378">Hydrolase</keyword>
<keyword evidence="8 11" id="KW-1133">Transmembrane helix</keyword>
<keyword evidence="10 11" id="KW-0472">Membrane</keyword>
<comment type="caution">
    <text evidence="13">The sequence shown here is derived from an EMBL/GenBank/DDBJ whole genome shotgun (WGS) entry which is preliminary data.</text>
</comment>
<keyword evidence="7 11" id="KW-0862">Zinc</keyword>
<evidence type="ECO:0000256" key="10">
    <source>
        <dbReference type="ARBA" id="ARBA00023136"/>
    </source>
</evidence>
<dbReference type="GO" id="GO:0006508">
    <property type="term" value="P:proteolysis"/>
    <property type="evidence" value="ECO:0007669"/>
    <property type="project" value="UniProtKB-KW"/>
</dbReference>
<dbReference type="GO" id="GO:0046872">
    <property type="term" value="F:metal ion binding"/>
    <property type="evidence" value="ECO:0007669"/>
    <property type="project" value="UniProtKB-KW"/>
</dbReference>
<dbReference type="InterPro" id="IPR008915">
    <property type="entry name" value="Peptidase_M50"/>
</dbReference>
<dbReference type="Proteomes" id="UP000230177">
    <property type="component" value="Unassembled WGS sequence"/>
</dbReference>
<dbReference type="SUPFAM" id="SSF50156">
    <property type="entry name" value="PDZ domain-like"/>
    <property type="match status" value="1"/>
</dbReference>
<comment type="cofactor">
    <cofactor evidence="1 11">
        <name>Zn(2+)</name>
        <dbReference type="ChEBI" id="CHEBI:29105"/>
    </cofactor>
</comment>
<dbReference type="Gene3D" id="2.30.42.10">
    <property type="match status" value="1"/>
</dbReference>
<dbReference type="EMBL" id="PFOE01000062">
    <property type="protein sequence ID" value="PIZ67967.1"/>
    <property type="molecule type" value="Genomic_DNA"/>
</dbReference>
<dbReference type="PROSITE" id="PS51782">
    <property type="entry name" value="LYSM"/>
    <property type="match status" value="1"/>
</dbReference>
<reference evidence="14" key="1">
    <citation type="submission" date="2017-09" db="EMBL/GenBank/DDBJ databases">
        <title>Depth-based differentiation of microbial function through sediment-hosted aquifers and enrichment of novel symbionts in the deep terrestrial subsurface.</title>
        <authorList>
            <person name="Probst A.J."/>
            <person name="Ladd B."/>
            <person name="Jarett J.K."/>
            <person name="Geller-Mcgrath D.E."/>
            <person name="Sieber C.M.K."/>
            <person name="Emerson J.B."/>
            <person name="Anantharaman K."/>
            <person name="Thomas B.C."/>
            <person name="Malmstrom R."/>
            <person name="Stieglmeier M."/>
            <person name="Klingl A."/>
            <person name="Woyke T."/>
            <person name="Ryan C.M."/>
            <person name="Banfield J.F."/>
        </authorList>
    </citation>
    <scope>NUCLEOTIDE SEQUENCE [LARGE SCALE GENOMIC DNA]</scope>
</reference>
<evidence type="ECO:0000259" key="12">
    <source>
        <dbReference type="PROSITE" id="PS51782"/>
    </source>
</evidence>
<evidence type="ECO:0000313" key="14">
    <source>
        <dbReference type="Proteomes" id="UP000230177"/>
    </source>
</evidence>
<dbReference type="SUPFAM" id="SSF54106">
    <property type="entry name" value="LysM domain"/>
    <property type="match status" value="1"/>
</dbReference>
<evidence type="ECO:0000256" key="5">
    <source>
        <dbReference type="ARBA" id="ARBA00022692"/>
    </source>
</evidence>
<evidence type="ECO:0000256" key="11">
    <source>
        <dbReference type="RuleBase" id="RU362031"/>
    </source>
</evidence>
<dbReference type="NCBIfam" id="TIGR00054">
    <property type="entry name" value="RIP metalloprotease RseP"/>
    <property type="match status" value="1"/>
</dbReference>
<evidence type="ECO:0000256" key="3">
    <source>
        <dbReference type="ARBA" id="ARBA00007931"/>
    </source>
</evidence>